<keyword evidence="5 7" id="KW-0671">Queuosine biosynthesis</keyword>
<comment type="function">
    <text evidence="7">Catalyzes the base-exchange of a guanine (G) residue with the queuine precursor 7-aminomethyl-7-deazaguanine (PreQ1) at position 34 (anticodon wobble position) in tRNAs with GU(N) anticodons (tRNA-Asp, -Asn, -His and -Tyr). Catalysis occurs through a double-displacement mechanism. The nucleophile active site attacks the C1' of nucleotide 34 to detach the guanine base from the RNA, forming a covalent enzyme-RNA intermediate. The proton acceptor active site deprotonates the incoming PreQ1, allowing a nucleophilic attack on the C1' of the ribose to form the product. After dissociation, two additional enzymatic reactions on the tRNA convert PreQ1 to queuine (Q), resulting in the hypermodified nucleoside queuosine (7-(((4,5-cis-dihydroxy-2-cyclopenten-1-yl)amino)methyl)-7-deazaguanosine).</text>
</comment>
<proteinExistence type="inferred from homology"/>
<comment type="similarity">
    <text evidence="7">Belongs to the queuine tRNA-ribosyltransferase family.</text>
</comment>
<dbReference type="GO" id="GO:0008479">
    <property type="term" value="F:tRNA-guanosine(34) queuine transglycosylase activity"/>
    <property type="evidence" value="ECO:0007669"/>
    <property type="project" value="UniProtKB-UniRule"/>
</dbReference>
<feature type="binding site" evidence="7">
    <location>
        <position position="147"/>
    </location>
    <ligand>
        <name>substrate</name>
    </ligand>
</feature>
<dbReference type="Gene3D" id="3.20.20.105">
    <property type="entry name" value="Queuine tRNA-ribosyltransferase-like"/>
    <property type="match status" value="1"/>
</dbReference>
<feature type="binding site" evidence="7">
    <location>
        <position position="307"/>
    </location>
    <ligand>
        <name>Zn(2+)</name>
        <dbReference type="ChEBI" id="CHEBI:29105"/>
    </ligand>
</feature>
<feature type="binding site" evidence="7">
    <location>
        <position position="312"/>
    </location>
    <ligand>
        <name>Zn(2+)</name>
        <dbReference type="ChEBI" id="CHEBI:29105"/>
    </ligand>
</feature>
<accession>A0A975GEB6</accession>
<dbReference type="EMBL" id="CP061799">
    <property type="protein sequence ID" value="QTA78071.1"/>
    <property type="molecule type" value="Genomic_DNA"/>
</dbReference>
<keyword evidence="3 7" id="KW-0808">Transferase</keyword>
<comment type="catalytic activity">
    <reaction evidence="6 7">
        <text>7-aminomethyl-7-carbaguanine + guanosine(34) in tRNA = 7-aminomethyl-7-carbaguanosine(34) in tRNA + guanine</text>
        <dbReference type="Rhea" id="RHEA:24104"/>
        <dbReference type="Rhea" id="RHEA-COMP:10341"/>
        <dbReference type="Rhea" id="RHEA-COMP:10342"/>
        <dbReference type="ChEBI" id="CHEBI:16235"/>
        <dbReference type="ChEBI" id="CHEBI:58703"/>
        <dbReference type="ChEBI" id="CHEBI:74269"/>
        <dbReference type="ChEBI" id="CHEBI:82833"/>
        <dbReference type="EC" id="2.4.2.29"/>
    </reaction>
</comment>
<evidence type="ECO:0000256" key="4">
    <source>
        <dbReference type="ARBA" id="ARBA00022694"/>
    </source>
</evidence>
<evidence type="ECO:0000259" key="8">
    <source>
        <dbReference type="Pfam" id="PF01702"/>
    </source>
</evidence>
<gene>
    <name evidence="7 9" type="primary">tgt</name>
    <name evidence="9" type="ORF">dnl_02810</name>
</gene>
<dbReference type="PANTHER" id="PTHR46499">
    <property type="entry name" value="QUEUINE TRNA-RIBOSYLTRANSFERASE"/>
    <property type="match status" value="1"/>
</dbReference>
<sequence>MLHQFKVTAKSSTSKARAGELQLVHGRIKTPVFMPVGTLGTVKSLSPEELIGAGTQIILGNTYHLYLRPGCQVIDLFSGLHDFMHWKGPILTDSGGFQVFSLAKLSKITEQGFSFQSHIDGSKHLLTPEKSIEVQICLNSDIIMCLDQCIQYPAEKKEAEDALNLTTRWAARCKNTWQEKTGGKNALFGIVQGGMFEDLRKISAQALTELDFSGYALGGLSVGEPNEMMYDVAEYSLPILPENKPKYIMGVGTPKDLVELTARGADMFDCVMPSRNARNGQLFTRYGTINISNAVHKTDKNPIDPECGCCTCLNYSRAYLRHLYMSKELLSYRLNTLHNIHYYIKLMETMRQAVCEDRFEEFQKNFYNDLNQGEKYEKKS</sequence>
<feature type="binding site" evidence="7">
    <location>
        <position position="219"/>
    </location>
    <ligand>
        <name>substrate</name>
    </ligand>
</feature>
<dbReference type="KEGG" id="dli:dnl_02810"/>
<dbReference type="InterPro" id="IPR002616">
    <property type="entry name" value="tRNA_ribo_trans-like"/>
</dbReference>
<dbReference type="RefSeq" id="WP_207689972.1">
    <property type="nucleotide sequence ID" value="NZ_CP061799.1"/>
</dbReference>
<feature type="binding site" evidence="7">
    <location>
        <position position="192"/>
    </location>
    <ligand>
        <name>substrate</name>
    </ligand>
</feature>
<evidence type="ECO:0000256" key="3">
    <source>
        <dbReference type="ARBA" id="ARBA00022679"/>
    </source>
</evidence>
<evidence type="ECO:0000313" key="10">
    <source>
        <dbReference type="Proteomes" id="UP000663720"/>
    </source>
</evidence>
<feature type="region of interest" description="RNA binding" evidence="7">
    <location>
        <begin position="250"/>
        <end position="256"/>
    </location>
</feature>
<feature type="active site" description="Nucleophile" evidence="7">
    <location>
        <position position="269"/>
    </location>
</feature>
<dbReference type="HAMAP" id="MF_00168">
    <property type="entry name" value="Q_tRNA_Tgt"/>
    <property type="match status" value="1"/>
</dbReference>
<dbReference type="SUPFAM" id="SSF51713">
    <property type="entry name" value="tRNA-guanine transglycosylase"/>
    <property type="match status" value="1"/>
</dbReference>
<dbReference type="GO" id="GO:0046872">
    <property type="term" value="F:metal ion binding"/>
    <property type="evidence" value="ECO:0007669"/>
    <property type="project" value="UniProtKB-KW"/>
</dbReference>
<dbReference type="NCBIfam" id="TIGR00430">
    <property type="entry name" value="Q_tRNA_tgt"/>
    <property type="match status" value="1"/>
</dbReference>
<evidence type="ECO:0000256" key="1">
    <source>
        <dbReference type="ARBA" id="ARBA00004691"/>
    </source>
</evidence>
<dbReference type="EC" id="2.4.2.29" evidence="7"/>
<evidence type="ECO:0000313" key="9">
    <source>
        <dbReference type="EMBL" id="QTA78071.1"/>
    </source>
</evidence>
<evidence type="ECO:0000256" key="6">
    <source>
        <dbReference type="ARBA" id="ARBA00050112"/>
    </source>
</evidence>
<evidence type="ECO:0000256" key="5">
    <source>
        <dbReference type="ARBA" id="ARBA00022785"/>
    </source>
</evidence>
<dbReference type="NCBIfam" id="TIGR00449">
    <property type="entry name" value="tgt_general"/>
    <property type="match status" value="1"/>
</dbReference>
<keyword evidence="7" id="KW-0479">Metal-binding</keyword>
<feature type="domain" description="tRNA-guanine(15) transglycosylase-like" evidence="8">
    <location>
        <begin position="14"/>
        <end position="370"/>
    </location>
</feature>
<keyword evidence="2 7" id="KW-0328">Glycosyltransferase</keyword>
<feature type="binding site" evidence="7">
    <location>
        <position position="309"/>
    </location>
    <ligand>
        <name>Zn(2+)</name>
        <dbReference type="ChEBI" id="CHEBI:29105"/>
    </ligand>
</feature>
<dbReference type="AlphaFoldDB" id="A0A975GEB6"/>
<dbReference type="FunFam" id="3.20.20.105:FF:000001">
    <property type="entry name" value="Queuine tRNA-ribosyltransferase"/>
    <property type="match status" value="1"/>
</dbReference>
<keyword evidence="4 7" id="KW-0819">tRNA processing</keyword>
<organism evidence="9 10">
    <name type="scientific">Desulfonema limicola</name>
    <dbReference type="NCBI Taxonomy" id="45656"/>
    <lineage>
        <taxon>Bacteria</taxon>
        <taxon>Pseudomonadati</taxon>
        <taxon>Thermodesulfobacteriota</taxon>
        <taxon>Desulfobacteria</taxon>
        <taxon>Desulfobacterales</taxon>
        <taxon>Desulfococcaceae</taxon>
        <taxon>Desulfonema</taxon>
    </lineage>
</organism>
<dbReference type="GO" id="GO:0008616">
    <property type="term" value="P:tRNA queuosine(34) biosynthetic process"/>
    <property type="evidence" value="ECO:0007669"/>
    <property type="project" value="UniProtKB-UniRule"/>
</dbReference>
<protein>
    <recommendedName>
        <fullName evidence="7">Queuine tRNA-ribosyltransferase</fullName>
        <ecNumber evidence="7">2.4.2.29</ecNumber>
    </recommendedName>
    <alternativeName>
        <fullName evidence="7">Guanine insertion enzyme</fullName>
    </alternativeName>
    <alternativeName>
        <fullName evidence="7">tRNA-guanine transglycosylase</fullName>
    </alternativeName>
</protein>
<feature type="binding site" evidence="7">
    <location>
        <position position="338"/>
    </location>
    <ligand>
        <name>Zn(2+)</name>
        <dbReference type="ChEBI" id="CHEBI:29105"/>
    </ligand>
</feature>
<feature type="binding site" evidence="7">
    <location>
        <begin position="93"/>
        <end position="97"/>
    </location>
    <ligand>
        <name>substrate</name>
    </ligand>
</feature>
<dbReference type="GO" id="GO:0005829">
    <property type="term" value="C:cytosol"/>
    <property type="evidence" value="ECO:0007669"/>
    <property type="project" value="TreeGrafter"/>
</dbReference>
<keyword evidence="7" id="KW-0862">Zinc</keyword>
<evidence type="ECO:0000256" key="2">
    <source>
        <dbReference type="ARBA" id="ARBA00022676"/>
    </source>
</evidence>
<comment type="cofactor">
    <cofactor evidence="7">
        <name>Zn(2+)</name>
        <dbReference type="ChEBI" id="CHEBI:29105"/>
    </cofactor>
    <text evidence="7">Binds 1 zinc ion per subunit.</text>
</comment>
<comment type="pathway">
    <text evidence="1 7">tRNA modification; tRNA-queuosine biosynthesis.</text>
</comment>
<name>A0A975GEB6_9BACT</name>
<feature type="active site" description="Proton acceptor" evidence="7">
    <location>
        <position position="93"/>
    </location>
</feature>
<dbReference type="PANTHER" id="PTHR46499:SF1">
    <property type="entry name" value="QUEUINE TRNA-RIBOSYLTRANSFERASE"/>
    <property type="match status" value="1"/>
</dbReference>
<dbReference type="InterPro" id="IPR004803">
    <property type="entry name" value="TGT"/>
</dbReference>
<dbReference type="InterPro" id="IPR050076">
    <property type="entry name" value="ArchSynthase1/Queuine_TRR"/>
</dbReference>
<evidence type="ECO:0000256" key="7">
    <source>
        <dbReference type="HAMAP-Rule" id="MF_00168"/>
    </source>
</evidence>
<reference evidence="9" key="1">
    <citation type="journal article" date="2021" name="Microb. Physiol.">
        <title>Proteogenomic Insights into the Physiology of Marine, Sulfate-Reducing, Filamentous Desulfonema limicola and Desulfonema magnum.</title>
        <authorList>
            <person name="Schnaars V."/>
            <person name="Wohlbrand L."/>
            <person name="Scheve S."/>
            <person name="Hinrichs C."/>
            <person name="Reinhardt R."/>
            <person name="Rabus R."/>
        </authorList>
    </citation>
    <scope>NUCLEOTIDE SEQUENCE</scope>
    <source>
        <strain evidence="9">5ac10</strain>
    </source>
</reference>
<keyword evidence="10" id="KW-1185">Reference proteome</keyword>
<dbReference type="Pfam" id="PF01702">
    <property type="entry name" value="TGT"/>
    <property type="match status" value="1"/>
</dbReference>
<dbReference type="InterPro" id="IPR036511">
    <property type="entry name" value="TGT-like_sf"/>
</dbReference>
<comment type="subunit">
    <text evidence="7">Homodimer. Within each dimer, one monomer is responsible for RNA recognition and catalysis, while the other monomer binds to the replacement base PreQ1.</text>
</comment>
<dbReference type="Proteomes" id="UP000663720">
    <property type="component" value="Chromosome"/>
</dbReference>
<comment type="caution">
    <text evidence="7">Lacks conserved residue(s) required for the propagation of feature annotation.</text>
</comment>